<dbReference type="InterPro" id="IPR009835">
    <property type="entry name" value="SrtB"/>
</dbReference>
<evidence type="ECO:0000313" key="5">
    <source>
        <dbReference type="EMBL" id="THF84094.1"/>
    </source>
</evidence>
<dbReference type="Gene3D" id="2.40.260.10">
    <property type="entry name" value="Sortase"/>
    <property type="match status" value="1"/>
</dbReference>
<dbReference type="InterPro" id="IPR005754">
    <property type="entry name" value="Sortase"/>
</dbReference>
<dbReference type="EC" id="3.4.22.71" evidence="5"/>
<sequence length="282" mass="31577">MSRTAGSAAPAARLVFGGAALAAALALGWSLYMLIAGGLDRRESRLVYAEIRERYREAEREEASLAGGEAQTAAGRAADEARPLAGPPPASRVQAALPEAFRELLAQNEDAVGWIRIDDTPIDYPVVQGEDNEFYLKHGFDRQQRASGAVFMDYRNDPDEAAGRRNLVLYGHRMKNGTMFKGLTRFMDRGFRDRHRVIRFDMYGEEIEWEVFSVYTTDTAFDYIRTSFDDDRGFLEFAAAISEKSVYRTDAAIGPQDELLTLSTCDYSNPNGRLVVHAVRRR</sequence>
<dbReference type="Pfam" id="PF04203">
    <property type="entry name" value="Sortase"/>
    <property type="match status" value="1"/>
</dbReference>
<evidence type="ECO:0000256" key="4">
    <source>
        <dbReference type="SAM" id="Phobius"/>
    </source>
</evidence>
<keyword evidence="4" id="KW-0472">Membrane</keyword>
<protein>
    <submittedName>
        <fullName evidence="5">Class B sortase</fullName>
        <ecNumber evidence="5">3.4.22.71</ecNumber>
    </submittedName>
</protein>
<organism evidence="5 6">
    <name type="scientific">Cohnella fermenti</name>
    <dbReference type="NCBI Taxonomy" id="2565925"/>
    <lineage>
        <taxon>Bacteria</taxon>
        <taxon>Bacillati</taxon>
        <taxon>Bacillota</taxon>
        <taxon>Bacilli</taxon>
        <taxon>Bacillales</taxon>
        <taxon>Paenibacillaceae</taxon>
        <taxon>Cohnella</taxon>
    </lineage>
</organism>
<evidence type="ECO:0000313" key="6">
    <source>
        <dbReference type="Proteomes" id="UP000310636"/>
    </source>
</evidence>
<keyword evidence="4" id="KW-1133">Transmembrane helix</keyword>
<keyword evidence="4" id="KW-0812">Transmembrane</keyword>
<evidence type="ECO:0000256" key="1">
    <source>
        <dbReference type="ARBA" id="ARBA00022801"/>
    </source>
</evidence>
<feature type="transmembrane region" description="Helical" evidence="4">
    <location>
        <begin position="12"/>
        <end position="35"/>
    </location>
</feature>
<keyword evidence="1 5" id="KW-0378">Hydrolase</keyword>
<dbReference type="OrthoDB" id="9806013at2"/>
<dbReference type="RefSeq" id="WP_136368096.1">
    <property type="nucleotide sequence ID" value="NZ_SSOB01000002.1"/>
</dbReference>
<name>A0A4S4C828_9BACL</name>
<proteinExistence type="predicted"/>
<comment type="caution">
    <text evidence="5">The sequence shown here is derived from an EMBL/GenBank/DDBJ whole genome shotgun (WGS) entry which is preliminary data.</text>
</comment>
<dbReference type="GO" id="GO:0016787">
    <property type="term" value="F:hydrolase activity"/>
    <property type="evidence" value="ECO:0007669"/>
    <property type="project" value="UniProtKB-KW"/>
</dbReference>
<dbReference type="NCBIfam" id="TIGR03064">
    <property type="entry name" value="sortase_srtB"/>
    <property type="match status" value="1"/>
</dbReference>
<keyword evidence="6" id="KW-1185">Reference proteome</keyword>
<feature type="region of interest" description="Disordered" evidence="3">
    <location>
        <begin position="59"/>
        <end position="90"/>
    </location>
</feature>
<accession>A0A4S4C828</accession>
<feature type="active site" description="Acyl-thioester intermediate" evidence="2">
    <location>
        <position position="265"/>
    </location>
</feature>
<evidence type="ECO:0000256" key="2">
    <source>
        <dbReference type="PIRSR" id="PIRSR605754-1"/>
    </source>
</evidence>
<feature type="active site" description="Proton donor/acceptor" evidence="2">
    <location>
        <position position="172"/>
    </location>
</feature>
<dbReference type="CDD" id="cd05826">
    <property type="entry name" value="Sortase_B"/>
    <property type="match status" value="1"/>
</dbReference>
<dbReference type="SUPFAM" id="SSF63817">
    <property type="entry name" value="Sortase"/>
    <property type="match status" value="1"/>
</dbReference>
<gene>
    <name evidence="5" type="primary">srtB</name>
    <name evidence="5" type="ORF">E6C55_01950</name>
</gene>
<dbReference type="Proteomes" id="UP000310636">
    <property type="component" value="Unassembled WGS sequence"/>
</dbReference>
<reference evidence="5 6" key="1">
    <citation type="submission" date="2019-04" db="EMBL/GenBank/DDBJ databases">
        <title>Cohnella sp. nov. isolated from preserved vegetables.</title>
        <authorList>
            <person name="Lin S.-Y."/>
            <person name="Hung M.-H."/>
            <person name="Young C.-C."/>
        </authorList>
    </citation>
    <scope>NUCLEOTIDE SEQUENCE [LARGE SCALE GENOMIC DNA]</scope>
    <source>
        <strain evidence="5 6">CC-MHH1044</strain>
    </source>
</reference>
<evidence type="ECO:0000256" key="3">
    <source>
        <dbReference type="SAM" id="MobiDB-lite"/>
    </source>
</evidence>
<dbReference type="AlphaFoldDB" id="A0A4S4C828"/>
<dbReference type="EMBL" id="SSOB01000002">
    <property type="protein sequence ID" value="THF84094.1"/>
    <property type="molecule type" value="Genomic_DNA"/>
</dbReference>
<dbReference type="InterPro" id="IPR023365">
    <property type="entry name" value="Sortase_dom-sf"/>
</dbReference>